<keyword evidence="1" id="KW-0472">Membrane</keyword>
<accession>A0A445GRP8</accession>
<dbReference type="EMBL" id="QZWG01000015">
    <property type="protein sequence ID" value="RZB64017.1"/>
    <property type="molecule type" value="Genomic_DNA"/>
</dbReference>
<dbReference type="AlphaFoldDB" id="A0A445GRP8"/>
<sequence length="65" mass="7535">MISTTFISKLLSCVSLHLSFEGNQNLQYIHFMLHCVISCVSCALLLWLFRSQIQFKISVLHTFSR</sequence>
<keyword evidence="1" id="KW-1133">Transmembrane helix</keyword>
<keyword evidence="1" id="KW-0812">Transmembrane</keyword>
<dbReference type="Proteomes" id="UP000289340">
    <property type="component" value="Chromosome 15"/>
</dbReference>
<feature type="transmembrane region" description="Helical" evidence="1">
    <location>
        <begin position="28"/>
        <end position="49"/>
    </location>
</feature>
<protein>
    <submittedName>
        <fullName evidence="2">Uncharacterized protein</fullName>
    </submittedName>
</protein>
<proteinExistence type="predicted"/>
<evidence type="ECO:0000313" key="3">
    <source>
        <dbReference type="Proteomes" id="UP000289340"/>
    </source>
</evidence>
<comment type="caution">
    <text evidence="2">The sequence shown here is derived from an EMBL/GenBank/DDBJ whole genome shotgun (WGS) entry which is preliminary data.</text>
</comment>
<organism evidence="2 3">
    <name type="scientific">Glycine soja</name>
    <name type="common">Wild soybean</name>
    <dbReference type="NCBI Taxonomy" id="3848"/>
    <lineage>
        <taxon>Eukaryota</taxon>
        <taxon>Viridiplantae</taxon>
        <taxon>Streptophyta</taxon>
        <taxon>Embryophyta</taxon>
        <taxon>Tracheophyta</taxon>
        <taxon>Spermatophyta</taxon>
        <taxon>Magnoliopsida</taxon>
        <taxon>eudicotyledons</taxon>
        <taxon>Gunneridae</taxon>
        <taxon>Pentapetalae</taxon>
        <taxon>rosids</taxon>
        <taxon>fabids</taxon>
        <taxon>Fabales</taxon>
        <taxon>Fabaceae</taxon>
        <taxon>Papilionoideae</taxon>
        <taxon>50 kb inversion clade</taxon>
        <taxon>NPAAA clade</taxon>
        <taxon>indigoferoid/millettioid clade</taxon>
        <taxon>Phaseoleae</taxon>
        <taxon>Glycine</taxon>
        <taxon>Glycine subgen. Soja</taxon>
    </lineage>
</organism>
<reference evidence="2 3" key="1">
    <citation type="submission" date="2018-09" db="EMBL/GenBank/DDBJ databases">
        <title>A high-quality reference genome of wild soybean provides a powerful tool to mine soybean genomes.</title>
        <authorList>
            <person name="Xie M."/>
            <person name="Chung C.Y.L."/>
            <person name="Li M.-W."/>
            <person name="Wong F.-L."/>
            <person name="Chan T.-F."/>
            <person name="Lam H.-M."/>
        </authorList>
    </citation>
    <scope>NUCLEOTIDE SEQUENCE [LARGE SCALE GENOMIC DNA]</scope>
    <source>
        <strain evidence="3">cv. W05</strain>
        <tissue evidence="2">Hypocotyl of etiolated seedlings</tissue>
    </source>
</reference>
<evidence type="ECO:0000313" key="2">
    <source>
        <dbReference type="EMBL" id="RZB64017.1"/>
    </source>
</evidence>
<keyword evidence="3" id="KW-1185">Reference proteome</keyword>
<evidence type="ECO:0000256" key="1">
    <source>
        <dbReference type="SAM" id="Phobius"/>
    </source>
</evidence>
<gene>
    <name evidence="2" type="ORF">D0Y65_040534</name>
</gene>
<name>A0A445GRP8_GLYSO</name>